<dbReference type="NCBIfam" id="TIGR01494">
    <property type="entry name" value="ATPase_P-type"/>
    <property type="match status" value="1"/>
</dbReference>
<dbReference type="NCBIfam" id="TIGR01511">
    <property type="entry name" value="ATPase-IB1_Cu"/>
    <property type="match status" value="1"/>
</dbReference>
<dbReference type="PRINTS" id="PR00119">
    <property type="entry name" value="CATATPASE"/>
</dbReference>
<dbReference type="Gene3D" id="3.40.50.1000">
    <property type="entry name" value="HAD superfamily/HAD-like"/>
    <property type="match status" value="1"/>
</dbReference>
<dbReference type="InterPro" id="IPR023214">
    <property type="entry name" value="HAD_sf"/>
</dbReference>
<dbReference type="GO" id="GO:0055070">
    <property type="term" value="P:copper ion homeostasis"/>
    <property type="evidence" value="ECO:0007669"/>
    <property type="project" value="TreeGrafter"/>
</dbReference>
<dbReference type="PROSITE" id="PS01047">
    <property type="entry name" value="HMA_1"/>
    <property type="match status" value="1"/>
</dbReference>
<dbReference type="PRINTS" id="PR00943">
    <property type="entry name" value="CUATPASE"/>
</dbReference>
<dbReference type="GO" id="GO:0005886">
    <property type="term" value="C:plasma membrane"/>
    <property type="evidence" value="ECO:0007669"/>
    <property type="project" value="UniProtKB-SubCell"/>
</dbReference>
<evidence type="ECO:0000259" key="11">
    <source>
        <dbReference type="PROSITE" id="PS50846"/>
    </source>
</evidence>
<evidence type="ECO:0000256" key="3">
    <source>
        <dbReference type="ARBA" id="ARBA00022692"/>
    </source>
</evidence>
<dbReference type="GO" id="GO:0005507">
    <property type="term" value="F:copper ion binding"/>
    <property type="evidence" value="ECO:0007669"/>
    <property type="project" value="TreeGrafter"/>
</dbReference>
<dbReference type="Gene3D" id="2.70.150.10">
    <property type="entry name" value="Calcium-transporting ATPase, cytoplasmic transduction domain A"/>
    <property type="match status" value="1"/>
</dbReference>
<keyword evidence="6 10" id="KW-0067">ATP-binding</keyword>
<dbReference type="CDD" id="cd02094">
    <property type="entry name" value="P-type_ATPase_Cu-like"/>
    <property type="match status" value="1"/>
</dbReference>
<dbReference type="SFLD" id="SFLDF00027">
    <property type="entry name" value="p-type_atpase"/>
    <property type="match status" value="1"/>
</dbReference>
<dbReference type="AlphaFoldDB" id="A0A7V0Z3T4"/>
<reference evidence="12" key="1">
    <citation type="journal article" date="2020" name="mSystems">
        <title>Genome- and Community-Level Interaction Insights into Carbon Utilization and Element Cycling Functions of Hydrothermarchaeota in Hydrothermal Sediment.</title>
        <authorList>
            <person name="Zhou Z."/>
            <person name="Liu Y."/>
            <person name="Xu W."/>
            <person name="Pan J."/>
            <person name="Luo Z.H."/>
            <person name="Li M."/>
        </authorList>
    </citation>
    <scope>NUCLEOTIDE SEQUENCE [LARGE SCALE GENOMIC DNA]</scope>
    <source>
        <strain evidence="12">SpSt-258</strain>
    </source>
</reference>
<dbReference type="InterPro" id="IPR006121">
    <property type="entry name" value="HMA_dom"/>
</dbReference>
<feature type="transmembrane region" description="Helical" evidence="10">
    <location>
        <begin position="93"/>
        <end position="113"/>
    </location>
</feature>
<name>A0A7V0Z3T4_UNCW3</name>
<dbReference type="GO" id="GO:0012505">
    <property type="term" value="C:endomembrane system"/>
    <property type="evidence" value="ECO:0007669"/>
    <property type="project" value="UniProtKB-SubCell"/>
</dbReference>
<dbReference type="InterPro" id="IPR023299">
    <property type="entry name" value="ATPase_P-typ_cyto_dom_N"/>
</dbReference>
<dbReference type="PANTHER" id="PTHR43520">
    <property type="entry name" value="ATP7, ISOFORM B"/>
    <property type="match status" value="1"/>
</dbReference>
<dbReference type="Gene3D" id="3.30.70.100">
    <property type="match status" value="1"/>
</dbReference>
<dbReference type="InterPro" id="IPR044492">
    <property type="entry name" value="P_typ_ATPase_HD_dom"/>
</dbReference>
<comment type="subcellular location">
    <subcellularLocation>
        <location evidence="10">Cell membrane</location>
    </subcellularLocation>
    <subcellularLocation>
        <location evidence="1">Endomembrane system</location>
        <topology evidence="1">Multi-pass membrane protein</topology>
    </subcellularLocation>
</comment>
<evidence type="ECO:0000256" key="5">
    <source>
        <dbReference type="ARBA" id="ARBA00022741"/>
    </source>
</evidence>
<dbReference type="InterPro" id="IPR017969">
    <property type="entry name" value="Heavy-metal-associated_CS"/>
</dbReference>
<dbReference type="SUPFAM" id="SSF55008">
    <property type="entry name" value="HMA, heavy metal-associated domain"/>
    <property type="match status" value="1"/>
</dbReference>
<dbReference type="InterPro" id="IPR027256">
    <property type="entry name" value="P-typ_ATPase_IB"/>
</dbReference>
<gene>
    <name evidence="12" type="ORF">ENP86_00900</name>
</gene>
<dbReference type="SFLD" id="SFLDS00003">
    <property type="entry name" value="Haloacid_Dehalogenase"/>
    <property type="match status" value="1"/>
</dbReference>
<keyword evidence="7" id="KW-1278">Translocase</keyword>
<keyword evidence="3 10" id="KW-0812">Transmembrane</keyword>
<dbReference type="InterPro" id="IPR001757">
    <property type="entry name" value="P_typ_ATPase"/>
</dbReference>
<evidence type="ECO:0000256" key="6">
    <source>
        <dbReference type="ARBA" id="ARBA00022840"/>
    </source>
</evidence>
<sequence length="739" mass="80401">MTEKKTVKVGGMHCATCVSTVEKSLKKLDGAIDVVVNLATEEAQIVYEPQKIAIDDIKSAIEEAGYEFLGIADGETAQYAETLKKENLNRMRLRFIIGFISGIPLMISMYIPIHRTMFPLHYIQFIISTPVFIYLAYPIFKAGYSAIKNHNLNMDVMYSMGIGVAFIASVMATFDIILNKEFLFYETAILLATFLTLGRFLEANAKGRTSEAIKKLMGLQPKTAIVIRNNREIEVPLQDLQVDDIIICKPGQRIPTDGEVIEGMSLVDESMVTGEPLPVVKKKGDKIIGGTINKNSVLKFRAIKVGKDTLLAQIIKLIQEAQGSKPPVQRIADRVVNYFIPVVLIIAIVSFSLWYFAFGQSLHFALTTLISVLVIACPCALGLATPTAITVGIGRGAELGILIKNGDALEVSEKITTIVFDKTGTLTSGKPEVVKIIGFDKTEKEVLQIAGSLEKNSIHPLAEAIVEKTLAMGIKPIDCSNFETVEGKGVKAETDTSPALVGNKNFLLEHKIKISPEQESVIKKIEDEGASVVLVAFDDKLIGIISIADTLKSTTRKAIEEIKRLKIKPVMVTGDNYESARIVGEAIGINEIVANVYPQDKAEIVKKMQNRGEVVAFAGDGINDAPALAQADLGIAIGGGTDIAMESGDIVLIKGEIIDAVAGIQLGRKVMVRIKQNLFWAFFYNIILIPIAAGVLYPFFKISFKPEFAGLAMAMSSVTVVSLSLLLKKYTPAARKMVG</sequence>
<evidence type="ECO:0000256" key="9">
    <source>
        <dbReference type="ARBA" id="ARBA00023136"/>
    </source>
</evidence>
<dbReference type="InterPro" id="IPR023298">
    <property type="entry name" value="ATPase_P-typ_TM_dom_sf"/>
</dbReference>
<evidence type="ECO:0000256" key="7">
    <source>
        <dbReference type="ARBA" id="ARBA00022967"/>
    </source>
</evidence>
<dbReference type="InterPro" id="IPR036412">
    <property type="entry name" value="HAD-like_sf"/>
</dbReference>
<keyword evidence="4 10" id="KW-0479">Metal-binding</keyword>
<dbReference type="SUPFAM" id="SSF81665">
    <property type="entry name" value="Calcium ATPase, transmembrane domain M"/>
    <property type="match status" value="1"/>
</dbReference>
<dbReference type="Gene3D" id="3.40.1110.10">
    <property type="entry name" value="Calcium-transporting ATPase, cytoplasmic domain N"/>
    <property type="match status" value="1"/>
</dbReference>
<evidence type="ECO:0000256" key="10">
    <source>
        <dbReference type="RuleBase" id="RU362081"/>
    </source>
</evidence>
<evidence type="ECO:0000256" key="8">
    <source>
        <dbReference type="ARBA" id="ARBA00022989"/>
    </source>
</evidence>
<dbReference type="Pfam" id="PF00702">
    <property type="entry name" value="Hydrolase"/>
    <property type="match status" value="1"/>
</dbReference>
<dbReference type="InterPro" id="IPR036163">
    <property type="entry name" value="HMA_dom_sf"/>
</dbReference>
<evidence type="ECO:0000256" key="4">
    <source>
        <dbReference type="ARBA" id="ARBA00022723"/>
    </source>
</evidence>
<feature type="transmembrane region" description="Helical" evidence="10">
    <location>
        <begin position="678"/>
        <end position="696"/>
    </location>
</feature>
<feature type="domain" description="HMA" evidence="11">
    <location>
        <begin position="3"/>
        <end position="69"/>
    </location>
</feature>
<dbReference type="PANTHER" id="PTHR43520:SF8">
    <property type="entry name" value="P-TYPE CU(+) TRANSPORTER"/>
    <property type="match status" value="1"/>
</dbReference>
<dbReference type="PROSITE" id="PS50846">
    <property type="entry name" value="HMA_2"/>
    <property type="match status" value="1"/>
</dbReference>
<dbReference type="GO" id="GO:0016887">
    <property type="term" value="F:ATP hydrolysis activity"/>
    <property type="evidence" value="ECO:0007669"/>
    <property type="project" value="InterPro"/>
</dbReference>
<keyword evidence="8 10" id="KW-1133">Transmembrane helix</keyword>
<dbReference type="FunFam" id="3.30.70.100:FF:000005">
    <property type="entry name" value="Copper-exporting P-type ATPase A"/>
    <property type="match status" value="1"/>
</dbReference>
<dbReference type="SUPFAM" id="SSF56784">
    <property type="entry name" value="HAD-like"/>
    <property type="match status" value="1"/>
</dbReference>
<protein>
    <submittedName>
        <fullName evidence="12">Copper-translocating P-type ATPase</fullName>
    </submittedName>
</protein>
<dbReference type="Pfam" id="PF00122">
    <property type="entry name" value="E1-E2_ATPase"/>
    <property type="match status" value="1"/>
</dbReference>
<feature type="transmembrane region" description="Helical" evidence="10">
    <location>
        <begin position="362"/>
        <end position="385"/>
    </location>
</feature>
<keyword evidence="9 10" id="KW-0472">Membrane</keyword>
<keyword evidence="10" id="KW-1003">Cell membrane</keyword>
<organism evidence="12">
    <name type="scientific">candidate division WOR-3 bacterium</name>
    <dbReference type="NCBI Taxonomy" id="2052148"/>
    <lineage>
        <taxon>Bacteria</taxon>
        <taxon>Bacteria division WOR-3</taxon>
    </lineage>
</organism>
<feature type="transmembrane region" description="Helical" evidence="10">
    <location>
        <begin position="183"/>
        <end position="201"/>
    </location>
</feature>
<dbReference type="InterPro" id="IPR008250">
    <property type="entry name" value="ATPase_P-typ_transduc_dom_A_sf"/>
</dbReference>
<comment type="similarity">
    <text evidence="2 10">Belongs to the cation transport ATPase (P-type) (TC 3.A.3) family. Type IB subfamily.</text>
</comment>
<dbReference type="InterPro" id="IPR018303">
    <property type="entry name" value="ATPase_P-typ_P_site"/>
</dbReference>
<dbReference type="InterPro" id="IPR059000">
    <property type="entry name" value="ATPase_P-type_domA"/>
</dbReference>
<keyword evidence="5 10" id="KW-0547">Nucleotide-binding</keyword>
<comment type="caution">
    <text evidence="12">The sequence shown here is derived from an EMBL/GenBank/DDBJ whole genome shotgun (WGS) entry which is preliminary data.</text>
</comment>
<dbReference type="GO" id="GO:0005524">
    <property type="term" value="F:ATP binding"/>
    <property type="evidence" value="ECO:0007669"/>
    <property type="project" value="UniProtKB-UniRule"/>
</dbReference>
<feature type="transmembrane region" description="Helical" evidence="10">
    <location>
        <begin position="708"/>
        <end position="727"/>
    </location>
</feature>
<dbReference type="SFLD" id="SFLDG00002">
    <property type="entry name" value="C1.7:_P-type_atpase_like"/>
    <property type="match status" value="1"/>
</dbReference>
<feature type="transmembrane region" description="Helical" evidence="10">
    <location>
        <begin position="119"/>
        <end position="137"/>
    </location>
</feature>
<feature type="transmembrane region" description="Helical" evidence="10">
    <location>
        <begin position="335"/>
        <end position="356"/>
    </location>
</feature>
<dbReference type="Pfam" id="PF00403">
    <property type="entry name" value="HMA"/>
    <property type="match status" value="1"/>
</dbReference>
<dbReference type="CDD" id="cd00371">
    <property type="entry name" value="HMA"/>
    <property type="match status" value="1"/>
</dbReference>
<evidence type="ECO:0000256" key="2">
    <source>
        <dbReference type="ARBA" id="ARBA00006024"/>
    </source>
</evidence>
<evidence type="ECO:0000256" key="1">
    <source>
        <dbReference type="ARBA" id="ARBA00004127"/>
    </source>
</evidence>
<dbReference type="NCBIfam" id="TIGR01525">
    <property type="entry name" value="ATPase-IB_hvy"/>
    <property type="match status" value="1"/>
</dbReference>
<evidence type="ECO:0000313" key="12">
    <source>
        <dbReference type="EMBL" id="HDY58105.1"/>
    </source>
</evidence>
<feature type="transmembrane region" description="Helical" evidence="10">
    <location>
        <begin position="158"/>
        <end position="177"/>
    </location>
</feature>
<dbReference type="SUPFAM" id="SSF81653">
    <property type="entry name" value="Calcium ATPase, transduction domain A"/>
    <property type="match status" value="1"/>
</dbReference>
<dbReference type="EMBL" id="DSKY01000002">
    <property type="protein sequence ID" value="HDY58105.1"/>
    <property type="molecule type" value="Genomic_DNA"/>
</dbReference>
<dbReference type="GO" id="GO:0043682">
    <property type="term" value="F:P-type divalent copper transporter activity"/>
    <property type="evidence" value="ECO:0007669"/>
    <property type="project" value="TreeGrafter"/>
</dbReference>
<dbReference type="FunFam" id="2.70.150.10:FF:000002">
    <property type="entry name" value="Copper-transporting ATPase 1, putative"/>
    <property type="match status" value="1"/>
</dbReference>
<accession>A0A7V0Z3T4</accession>
<proteinExistence type="inferred from homology"/>
<dbReference type="PROSITE" id="PS00154">
    <property type="entry name" value="ATPASE_E1_E2"/>
    <property type="match status" value="1"/>
</dbReference>